<evidence type="ECO:0000313" key="8">
    <source>
        <dbReference type="Proteomes" id="UP001501578"/>
    </source>
</evidence>
<evidence type="ECO:0000313" key="7">
    <source>
        <dbReference type="EMBL" id="GAA0912083.1"/>
    </source>
</evidence>
<sequence length="364" mass="38839">MIKNALDGSIAYVELYVSDAAPALDYFTSRFAFTPRATAADRSSRSTLLVSGSARLVVTEPRGHEGPVAEYVAAHGDAVRDIALYRDDVRAIVRRAVLAGLSLYTPPAADPVTGTLSAVLGGFGVLRHTVIERPVPGRDLGVPPGFAWRSLPAVPHGGPWPLRLIDHIAVCLPVGALEPTVAAYQYAFGMRIVRSERVEVGATAMDSHVLRDADGLTYVMAEPDPTHEPGQIDQFLQVHGAAGVQHLAFLTDDIVAAVRGYGGRGVGFVSPPPDSYYGALAARVADAPELAAQLADLRETGVLLDRDQDGELYQIFTTSPHERDALFYELVERQGSEGFGTNNIVALFEAREADLNARSATVGA</sequence>
<keyword evidence="4" id="KW-0677">Repeat</keyword>
<evidence type="ECO:0000256" key="2">
    <source>
        <dbReference type="ARBA" id="ARBA00005877"/>
    </source>
</evidence>
<evidence type="ECO:0000256" key="1">
    <source>
        <dbReference type="ARBA" id="ARBA00001962"/>
    </source>
</evidence>
<accession>A0ABN1NMX4</accession>
<feature type="domain" description="VOC" evidence="6">
    <location>
        <begin position="9"/>
        <end position="133"/>
    </location>
</feature>
<dbReference type="InterPro" id="IPR005956">
    <property type="entry name" value="4OHPhenylPyrv_dOase"/>
</dbReference>
<evidence type="ECO:0000256" key="3">
    <source>
        <dbReference type="ARBA" id="ARBA00022723"/>
    </source>
</evidence>
<dbReference type="EMBL" id="BAAAHQ010000001">
    <property type="protein sequence ID" value="GAA0912083.1"/>
    <property type="molecule type" value="Genomic_DNA"/>
</dbReference>
<dbReference type="PANTHER" id="PTHR11959">
    <property type="entry name" value="4-HYDROXYPHENYLPYRUVATE DIOXYGENASE"/>
    <property type="match status" value="1"/>
</dbReference>
<dbReference type="RefSeq" id="WP_343947720.1">
    <property type="nucleotide sequence ID" value="NZ_BAAAHQ010000001.1"/>
</dbReference>
<comment type="caution">
    <text evidence="7">The sequence shown here is derived from an EMBL/GenBank/DDBJ whole genome shotgun (WGS) entry which is preliminary data.</text>
</comment>
<dbReference type="Proteomes" id="UP001501578">
    <property type="component" value="Unassembled WGS sequence"/>
</dbReference>
<proteinExistence type="inferred from homology"/>
<feature type="domain" description="VOC" evidence="6">
    <location>
        <begin position="164"/>
        <end position="318"/>
    </location>
</feature>
<keyword evidence="8" id="KW-1185">Reference proteome</keyword>
<keyword evidence="7" id="KW-0560">Oxidoreductase</keyword>
<evidence type="ECO:0000259" key="6">
    <source>
        <dbReference type="PROSITE" id="PS51819"/>
    </source>
</evidence>
<dbReference type="GO" id="GO:0051213">
    <property type="term" value="F:dioxygenase activity"/>
    <property type="evidence" value="ECO:0007669"/>
    <property type="project" value="UniProtKB-KW"/>
</dbReference>
<dbReference type="InterPro" id="IPR029068">
    <property type="entry name" value="Glyas_Bleomycin-R_OHBP_Dase"/>
</dbReference>
<dbReference type="InterPro" id="IPR037523">
    <property type="entry name" value="VOC_core"/>
</dbReference>
<dbReference type="Pfam" id="PF00903">
    <property type="entry name" value="Glyoxalase"/>
    <property type="match status" value="1"/>
</dbReference>
<comment type="similarity">
    <text evidence="2">Belongs to the 4HPPD family.</text>
</comment>
<dbReference type="PROSITE" id="PS51819">
    <property type="entry name" value="VOC"/>
    <property type="match status" value="2"/>
</dbReference>
<keyword evidence="3" id="KW-0479">Metal-binding</keyword>
<reference evidence="7 8" key="1">
    <citation type="journal article" date="2019" name="Int. J. Syst. Evol. Microbiol.">
        <title>The Global Catalogue of Microorganisms (GCM) 10K type strain sequencing project: providing services to taxonomists for standard genome sequencing and annotation.</title>
        <authorList>
            <consortium name="The Broad Institute Genomics Platform"/>
            <consortium name="The Broad Institute Genome Sequencing Center for Infectious Disease"/>
            <person name="Wu L."/>
            <person name="Ma J."/>
        </authorList>
    </citation>
    <scope>NUCLEOTIDE SEQUENCE [LARGE SCALE GENOMIC DNA]</scope>
    <source>
        <strain evidence="7 8">JCM 11136</strain>
    </source>
</reference>
<organism evidence="7 8">
    <name type="scientific">Nonomuraea longicatena</name>
    <dbReference type="NCBI Taxonomy" id="83682"/>
    <lineage>
        <taxon>Bacteria</taxon>
        <taxon>Bacillati</taxon>
        <taxon>Actinomycetota</taxon>
        <taxon>Actinomycetes</taxon>
        <taxon>Streptosporangiales</taxon>
        <taxon>Streptosporangiaceae</taxon>
        <taxon>Nonomuraea</taxon>
    </lineage>
</organism>
<dbReference type="Gene3D" id="3.10.180.10">
    <property type="entry name" value="2,3-Dihydroxybiphenyl 1,2-Dioxygenase, domain 1"/>
    <property type="match status" value="2"/>
</dbReference>
<dbReference type="PANTHER" id="PTHR11959:SF1">
    <property type="entry name" value="4-HYDROXYPHENYLPYRUVATE DIOXYGENASE"/>
    <property type="match status" value="1"/>
</dbReference>
<name>A0ABN1NMX4_9ACTN</name>
<gene>
    <name evidence="7" type="primary">hppD_1</name>
    <name evidence="7" type="ORF">GCM10009560_02140</name>
</gene>
<dbReference type="SUPFAM" id="SSF54593">
    <property type="entry name" value="Glyoxalase/Bleomycin resistance protein/Dihydroxybiphenyl dioxygenase"/>
    <property type="match status" value="1"/>
</dbReference>
<evidence type="ECO:0000256" key="4">
    <source>
        <dbReference type="ARBA" id="ARBA00022737"/>
    </source>
</evidence>
<evidence type="ECO:0000256" key="5">
    <source>
        <dbReference type="ARBA" id="ARBA00023004"/>
    </source>
</evidence>
<dbReference type="CDD" id="cd08342">
    <property type="entry name" value="HPPD_N_like"/>
    <property type="match status" value="1"/>
</dbReference>
<keyword evidence="5" id="KW-0408">Iron</keyword>
<keyword evidence="7" id="KW-0223">Dioxygenase</keyword>
<comment type="cofactor">
    <cofactor evidence="1">
        <name>Fe cation</name>
        <dbReference type="ChEBI" id="CHEBI:24875"/>
    </cofactor>
</comment>
<dbReference type="InterPro" id="IPR041736">
    <property type="entry name" value="4OHPhenylPyrv_dOase_N"/>
</dbReference>
<dbReference type="PIRSF" id="PIRSF009283">
    <property type="entry name" value="HPP_dOase"/>
    <property type="match status" value="1"/>
</dbReference>
<dbReference type="InterPro" id="IPR004360">
    <property type="entry name" value="Glyas_Fos-R_dOase_dom"/>
</dbReference>
<protein>
    <submittedName>
        <fullName evidence="7">4-hydroxyphenylpyruvate dioxygenase</fullName>
    </submittedName>
</protein>